<dbReference type="EMBL" id="QGKV02000299">
    <property type="protein sequence ID" value="KAF3590360.1"/>
    <property type="molecule type" value="Genomic_DNA"/>
</dbReference>
<comment type="caution">
    <text evidence="1">The sequence shown here is derived from an EMBL/GenBank/DDBJ whole genome shotgun (WGS) entry which is preliminary data.</text>
</comment>
<reference evidence="1 2" key="1">
    <citation type="journal article" date="2020" name="BMC Genomics">
        <title>Intraspecific diversification of the crop wild relative Brassica cretica Lam. using demographic model selection.</title>
        <authorList>
            <person name="Kioukis A."/>
            <person name="Michalopoulou V.A."/>
            <person name="Briers L."/>
            <person name="Pirintsos S."/>
            <person name="Studholme D.J."/>
            <person name="Pavlidis P."/>
            <person name="Sarris P.F."/>
        </authorList>
    </citation>
    <scope>NUCLEOTIDE SEQUENCE [LARGE SCALE GENOMIC DNA]</scope>
    <source>
        <strain evidence="2">cv. PFS-1207/04</strain>
    </source>
</reference>
<gene>
    <name evidence="1" type="ORF">DY000_02024676</name>
</gene>
<evidence type="ECO:0000313" key="2">
    <source>
        <dbReference type="Proteomes" id="UP000266723"/>
    </source>
</evidence>
<sequence length="97" mass="11197">MNCCNVCHIYPPHAPALCTEYKTWKDRHILFPNEMDIEEHNRFLTVNDALKVDAALKNYDRNYFLSHIFICASEEEDFISLANMAFASSTNYPSCGD</sequence>
<protein>
    <submittedName>
        <fullName evidence="1">Uncharacterized protein</fullName>
    </submittedName>
</protein>
<dbReference type="Proteomes" id="UP000266723">
    <property type="component" value="Unassembled WGS sequence"/>
</dbReference>
<organism evidence="1 2">
    <name type="scientific">Brassica cretica</name>
    <name type="common">Mustard</name>
    <dbReference type="NCBI Taxonomy" id="69181"/>
    <lineage>
        <taxon>Eukaryota</taxon>
        <taxon>Viridiplantae</taxon>
        <taxon>Streptophyta</taxon>
        <taxon>Embryophyta</taxon>
        <taxon>Tracheophyta</taxon>
        <taxon>Spermatophyta</taxon>
        <taxon>Magnoliopsida</taxon>
        <taxon>eudicotyledons</taxon>
        <taxon>Gunneridae</taxon>
        <taxon>Pentapetalae</taxon>
        <taxon>rosids</taxon>
        <taxon>malvids</taxon>
        <taxon>Brassicales</taxon>
        <taxon>Brassicaceae</taxon>
        <taxon>Brassiceae</taxon>
        <taxon>Brassica</taxon>
    </lineage>
</organism>
<proteinExistence type="predicted"/>
<evidence type="ECO:0000313" key="1">
    <source>
        <dbReference type="EMBL" id="KAF3590360.1"/>
    </source>
</evidence>
<keyword evidence="2" id="KW-1185">Reference proteome</keyword>
<name>A0ABQ7E142_BRACR</name>
<accession>A0ABQ7E142</accession>